<dbReference type="InterPro" id="IPR002659">
    <property type="entry name" value="Glyco_trans_31"/>
</dbReference>
<dbReference type="EMBL" id="CAJFDI010000001">
    <property type="protein sequence ID" value="CAD5208063.1"/>
    <property type="molecule type" value="Genomic_DNA"/>
</dbReference>
<proteinExistence type="inferred from homology"/>
<keyword evidence="7 10" id="KW-1133">Transmembrane helix</keyword>
<dbReference type="OrthoDB" id="5512589at2759"/>
<evidence type="ECO:0000256" key="2">
    <source>
        <dbReference type="ARBA" id="ARBA00008661"/>
    </source>
</evidence>
<evidence type="ECO:0000256" key="4">
    <source>
        <dbReference type="ARBA" id="ARBA00022679"/>
    </source>
</evidence>
<accession>A0A7I8XEV5</accession>
<dbReference type="GO" id="GO:0000139">
    <property type="term" value="C:Golgi membrane"/>
    <property type="evidence" value="ECO:0007669"/>
    <property type="project" value="UniProtKB-SubCell"/>
</dbReference>
<evidence type="ECO:0000256" key="9">
    <source>
        <dbReference type="ARBA" id="ARBA00023136"/>
    </source>
</evidence>
<evidence type="ECO:0000256" key="6">
    <source>
        <dbReference type="ARBA" id="ARBA00022968"/>
    </source>
</evidence>
<dbReference type="EMBL" id="CAJFCV020000001">
    <property type="protein sequence ID" value="CAG9080076.1"/>
    <property type="molecule type" value="Genomic_DNA"/>
</dbReference>
<dbReference type="SMR" id="A0A7I8XEV5"/>
<evidence type="ECO:0000256" key="7">
    <source>
        <dbReference type="ARBA" id="ARBA00022989"/>
    </source>
</evidence>
<dbReference type="Proteomes" id="UP000582659">
    <property type="component" value="Unassembled WGS sequence"/>
</dbReference>
<evidence type="ECO:0000256" key="8">
    <source>
        <dbReference type="ARBA" id="ARBA00023034"/>
    </source>
</evidence>
<keyword evidence="12" id="KW-1185">Reference proteome</keyword>
<comment type="caution">
    <text evidence="11">The sequence shown here is derived from an EMBL/GenBank/DDBJ whole genome shotgun (WGS) entry which is preliminary data.</text>
</comment>
<dbReference type="GO" id="GO:0006493">
    <property type="term" value="P:protein O-linked glycosylation"/>
    <property type="evidence" value="ECO:0007669"/>
    <property type="project" value="TreeGrafter"/>
</dbReference>
<keyword evidence="3 10" id="KW-0328">Glycosyltransferase</keyword>
<keyword evidence="9 10" id="KW-0472">Membrane</keyword>
<dbReference type="Proteomes" id="UP000659654">
    <property type="component" value="Unassembled WGS sequence"/>
</dbReference>
<dbReference type="GO" id="GO:0016758">
    <property type="term" value="F:hexosyltransferase activity"/>
    <property type="evidence" value="ECO:0007669"/>
    <property type="project" value="InterPro"/>
</dbReference>
<dbReference type="AlphaFoldDB" id="A0A7I8XEV5"/>
<keyword evidence="6 10" id="KW-0735">Signal-anchor</keyword>
<evidence type="ECO:0000313" key="12">
    <source>
        <dbReference type="Proteomes" id="UP000659654"/>
    </source>
</evidence>
<sequence>MYPNKILLIPLIGIILLVVYISVPWTSSSIPLSITQHELWPFALERAWSSVFRYERPLDPFLANLMESGLLKLKDHQVEYQMTRPSKENVCDGVDAVVYIMTMLTTDDTERRKVMRKLLFDKANLPSNHNVIHRYVVGRYPANRTYQQNLIDEMKAHDDIIFVNYEEVYGKNYIKWHAMHEWHMKHCPQAKTFIKIDDDTAIYLKRTFQWLDRDFGGIIKNTTEYFVCNAFSTDSPPIRDVDSKWFVSYEQLDKNFVRYCSGPAVITTNETVAKLIKTQEKVRFEPVDDAFYTGIVREEAGVGLYGFHGIDNPGNGCSNDGLPFYISKHYGPGRKKPQARGPARPVTGPARLSISIFEAGRPVWAGPGQPGPLTTPGLLIFH</sequence>
<reference evidence="11" key="1">
    <citation type="submission" date="2020-09" db="EMBL/GenBank/DDBJ databases">
        <authorList>
            <person name="Kikuchi T."/>
        </authorList>
    </citation>
    <scope>NUCLEOTIDE SEQUENCE</scope>
    <source>
        <strain evidence="11">Ka4C1</strain>
    </source>
</reference>
<evidence type="ECO:0000256" key="5">
    <source>
        <dbReference type="ARBA" id="ARBA00022692"/>
    </source>
</evidence>
<comment type="similarity">
    <text evidence="2 10">Belongs to the glycosyltransferase 31 family.</text>
</comment>
<organism evidence="11 12">
    <name type="scientific">Bursaphelenchus xylophilus</name>
    <name type="common">Pinewood nematode worm</name>
    <name type="synonym">Aphelenchoides xylophilus</name>
    <dbReference type="NCBI Taxonomy" id="6326"/>
    <lineage>
        <taxon>Eukaryota</taxon>
        <taxon>Metazoa</taxon>
        <taxon>Ecdysozoa</taxon>
        <taxon>Nematoda</taxon>
        <taxon>Chromadorea</taxon>
        <taxon>Rhabditida</taxon>
        <taxon>Tylenchina</taxon>
        <taxon>Tylenchomorpha</taxon>
        <taxon>Aphelenchoidea</taxon>
        <taxon>Aphelenchoididae</taxon>
        <taxon>Bursaphelenchus</taxon>
    </lineage>
</organism>
<dbReference type="Gene3D" id="3.90.550.50">
    <property type="match status" value="1"/>
</dbReference>
<keyword evidence="5 10" id="KW-0812">Transmembrane</keyword>
<feature type="transmembrane region" description="Helical" evidence="10">
    <location>
        <begin position="7"/>
        <end position="25"/>
    </location>
</feature>
<keyword evidence="8 10" id="KW-0333">Golgi apparatus</keyword>
<evidence type="ECO:0000313" key="11">
    <source>
        <dbReference type="EMBL" id="CAD5208063.1"/>
    </source>
</evidence>
<dbReference type="EC" id="2.4.1.-" evidence="10"/>
<evidence type="ECO:0000256" key="10">
    <source>
        <dbReference type="RuleBase" id="RU363063"/>
    </source>
</evidence>
<gene>
    <name evidence="11" type="ORF">BXYJ_LOCUS299</name>
</gene>
<comment type="subcellular location">
    <subcellularLocation>
        <location evidence="1 10">Golgi apparatus membrane</location>
        <topology evidence="1 10">Single-pass type II membrane protein</topology>
    </subcellularLocation>
</comment>
<name>A0A7I8XEV5_BURXY</name>
<protein>
    <recommendedName>
        <fullName evidence="10">Hexosyltransferase</fullName>
        <ecNumber evidence="10">2.4.1.-</ecNumber>
    </recommendedName>
</protein>
<dbReference type="PANTHER" id="PTHR11214:SF391">
    <property type="entry name" value="BETA-1,3-GALACTOSYLTRANSFERASE BRE-2-RELATED"/>
    <property type="match status" value="1"/>
</dbReference>
<dbReference type="Pfam" id="PF01762">
    <property type="entry name" value="Galactosyl_T"/>
    <property type="match status" value="1"/>
</dbReference>
<dbReference type="PANTHER" id="PTHR11214">
    <property type="entry name" value="BETA-1,3-N-ACETYLGLUCOSAMINYLTRANSFERASE"/>
    <property type="match status" value="1"/>
</dbReference>
<evidence type="ECO:0000256" key="1">
    <source>
        <dbReference type="ARBA" id="ARBA00004323"/>
    </source>
</evidence>
<evidence type="ECO:0000256" key="3">
    <source>
        <dbReference type="ARBA" id="ARBA00022676"/>
    </source>
</evidence>
<keyword evidence="4" id="KW-0808">Transferase</keyword>